<dbReference type="EMBL" id="JAADJU010000011">
    <property type="protein sequence ID" value="NMP29024.1"/>
    <property type="molecule type" value="Genomic_DNA"/>
</dbReference>
<dbReference type="RefSeq" id="WP_169404726.1">
    <property type="nucleotide sequence ID" value="NZ_JAADJU010000011.1"/>
</dbReference>
<sequence length="131" mass="14396">MQNILLIFLIFSLSACTLHARFTPESDKLNDATQGVTYYEQINIFGGPVYSFDKNGSPKLVGEITPKDTGLYVQQCNDKMRNNCIQIRGVPTKAGIVKVRVSGGLSGAMLQKSSQFDKTYTIIIKKPEGSS</sequence>
<protein>
    <recommendedName>
        <fullName evidence="4">Lipoprotein</fullName>
    </recommendedName>
</protein>
<reference evidence="2 3" key="2">
    <citation type="submission" date="2020-06" db="EMBL/GenBank/DDBJ databases">
        <title>Polyphasic characterization of a Rahnella strain isolated from tree sap.</title>
        <authorList>
            <person name="Kim I.S."/>
        </authorList>
    </citation>
    <scope>NUCLEOTIDE SEQUENCE [LARGE SCALE GENOMIC DNA]</scope>
    <source>
        <strain evidence="2 3">SAP-1</strain>
    </source>
</reference>
<evidence type="ECO:0008006" key="4">
    <source>
        <dbReference type="Google" id="ProtNLM"/>
    </source>
</evidence>
<proteinExistence type="predicted"/>
<keyword evidence="3" id="KW-1185">Reference proteome</keyword>
<feature type="signal peptide" evidence="1">
    <location>
        <begin position="1"/>
        <end position="20"/>
    </location>
</feature>
<gene>
    <name evidence="2" type="ORF">GW590_19395</name>
</gene>
<evidence type="ECO:0000313" key="3">
    <source>
        <dbReference type="Proteomes" id="UP000585363"/>
    </source>
</evidence>
<dbReference type="AlphaFoldDB" id="A0A848MSS0"/>
<accession>A0A848MSS0</accession>
<dbReference type="Proteomes" id="UP000585363">
    <property type="component" value="Unassembled WGS sequence"/>
</dbReference>
<organism evidence="2 3">
    <name type="scientific">Rouxiella aceris</name>
    <dbReference type="NCBI Taxonomy" id="2703884"/>
    <lineage>
        <taxon>Bacteria</taxon>
        <taxon>Pseudomonadati</taxon>
        <taxon>Pseudomonadota</taxon>
        <taxon>Gammaproteobacteria</taxon>
        <taxon>Enterobacterales</taxon>
        <taxon>Yersiniaceae</taxon>
        <taxon>Rouxiella</taxon>
    </lineage>
</organism>
<evidence type="ECO:0000313" key="2">
    <source>
        <dbReference type="EMBL" id="NMP29024.1"/>
    </source>
</evidence>
<evidence type="ECO:0000256" key="1">
    <source>
        <dbReference type="SAM" id="SignalP"/>
    </source>
</evidence>
<reference evidence="2 3" key="1">
    <citation type="submission" date="2020-01" db="EMBL/GenBank/DDBJ databases">
        <authorList>
            <person name="Lee S.D."/>
        </authorList>
    </citation>
    <scope>NUCLEOTIDE SEQUENCE [LARGE SCALE GENOMIC DNA]</scope>
    <source>
        <strain evidence="2 3">SAP-1</strain>
    </source>
</reference>
<comment type="caution">
    <text evidence="2">The sequence shown here is derived from an EMBL/GenBank/DDBJ whole genome shotgun (WGS) entry which is preliminary data.</text>
</comment>
<keyword evidence="1" id="KW-0732">Signal</keyword>
<feature type="chain" id="PRO_5032596795" description="Lipoprotein" evidence="1">
    <location>
        <begin position="21"/>
        <end position="131"/>
    </location>
</feature>
<name>A0A848MSS0_9GAMM</name>